<protein>
    <submittedName>
        <fullName evidence="2">Uncharacterized protein</fullName>
    </submittedName>
</protein>
<keyword evidence="1" id="KW-0812">Transmembrane</keyword>
<dbReference type="PANTHER" id="PTHR36485">
    <property type="entry name" value="OS01G0939000 PROTEIN"/>
    <property type="match status" value="1"/>
</dbReference>
<comment type="caution">
    <text evidence="2">The sequence shown here is derived from an EMBL/GenBank/DDBJ whole genome shotgun (WGS) entry which is preliminary data.</text>
</comment>
<dbReference type="InterPro" id="IPR029164">
    <property type="entry name" value="PIG-Y"/>
</dbReference>
<dbReference type="PANTHER" id="PTHR36485:SF1">
    <property type="entry name" value="TRANSMEMBRANE PROTEIN"/>
    <property type="match status" value="1"/>
</dbReference>
<dbReference type="EMBL" id="BPVZ01000007">
    <property type="protein sequence ID" value="GKU93993.1"/>
    <property type="molecule type" value="Genomic_DNA"/>
</dbReference>
<dbReference type="Pfam" id="PF15159">
    <property type="entry name" value="PIG-Y"/>
    <property type="match status" value="1"/>
</dbReference>
<keyword evidence="1" id="KW-0472">Membrane</keyword>
<dbReference type="Proteomes" id="UP001054252">
    <property type="component" value="Unassembled WGS sequence"/>
</dbReference>
<feature type="transmembrane region" description="Helical" evidence="1">
    <location>
        <begin position="12"/>
        <end position="35"/>
    </location>
</feature>
<reference evidence="2 3" key="1">
    <citation type="journal article" date="2021" name="Commun. Biol.">
        <title>The genome of Shorea leprosula (Dipterocarpaceae) highlights the ecological relevance of drought in aseasonal tropical rainforests.</title>
        <authorList>
            <person name="Ng K.K.S."/>
            <person name="Kobayashi M.J."/>
            <person name="Fawcett J.A."/>
            <person name="Hatakeyama M."/>
            <person name="Paape T."/>
            <person name="Ng C.H."/>
            <person name="Ang C.C."/>
            <person name="Tnah L.H."/>
            <person name="Lee C.T."/>
            <person name="Nishiyama T."/>
            <person name="Sese J."/>
            <person name="O'Brien M.J."/>
            <person name="Copetti D."/>
            <person name="Mohd Noor M.I."/>
            <person name="Ong R.C."/>
            <person name="Putra M."/>
            <person name="Sireger I.Z."/>
            <person name="Indrioko S."/>
            <person name="Kosugi Y."/>
            <person name="Izuno A."/>
            <person name="Isagi Y."/>
            <person name="Lee S.L."/>
            <person name="Shimizu K.K."/>
        </authorList>
    </citation>
    <scope>NUCLEOTIDE SEQUENCE [LARGE SCALE GENOMIC DNA]</scope>
    <source>
        <strain evidence="2">214</strain>
    </source>
</reference>
<gene>
    <name evidence="2" type="ORF">SLEP1_g7537</name>
</gene>
<keyword evidence="1" id="KW-1133">Transmembrane helix</keyword>
<evidence type="ECO:0000256" key="1">
    <source>
        <dbReference type="SAM" id="Phobius"/>
    </source>
</evidence>
<evidence type="ECO:0000313" key="2">
    <source>
        <dbReference type="EMBL" id="GKU93993.1"/>
    </source>
</evidence>
<keyword evidence="3" id="KW-1185">Reference proteome</keyword>
<sequence>MVGSRISSRKKTFWGWFFIAIGAICLPMFVFAAVVSKLLPPSDNPVIAAVQNDRYYYLLVPLTLPVLVVPVYFHWLSMHEIFLAASTDLIRGKKKKKTMVEHDIVIQEHNP</sequence>
<name>A0AAV5HYX2_9ROSI</name>
<proteinExistence type="predicted"/>
<evidence type="ECO:0000313" key="3">
    <source>
        <dbReference type="Proteomes" id="UP001054252"/>
    </source>
</evidence>
<feature type="transmembrane region" description="Helical" evidence="1">
    <location>
        <begin position="55"/>
        <end position="73"/>
    </location>
</feature>
<organism evidence="2 3">
    <name type="scientific">Rubroshorea leprosula</name>
    <dbReference type="NCBI Taxonomy" id="152421"/>
    <lineage>
        <taxon>Eukaryota</taxon>
        <taxon>Viridiplantae</taxon>
        <taxon>Streptophyta</taxon>
        <taxon>Embryophyta</taxon>
        <taxon>Tracheophyta</taxon>
        <taxon>Spermatophyta</taxon>
        <taxon>Magnoliopsida</taxon>
        <taxon>eudicotyledons</taxon>
        <taxon>Gunneridae</taxon>
        <taxon>Pentapetalae</taxon>
        <taxon>rosids</taxon>
        <taxon>malvids</taxon>
        <taxon>Malvales</taxon>
        <taxon>Dipterocarpaceae</taxon>
        <taxon>Rubroshorea</taxon>
    </lineage>
</organism>
<dbReference type="AlphaFoldDB" id="A0AAV5HYX2"/>
<accession>A0AAV5HYX2</accession>